<dbReference type="Pfam" id="PF00059">
    <property type="entry name" value="Lectin_C"/>
    <property type="match status" value="2"/>
</dbReference>
<proteinExistence type="predicted"/>
<dbReference type="InterPro" id="IPR016186">
    <property type="entry name" value="C-type_lectin-like/link_sf"/>
</dbReference>
<dbReference type="InterPro" id="IPR001304">
    <property type="entry name" value="C-type_lectin-like"/>
</dbReference>
<feature type="domain" description="C-type lectin" evidence="1">
    <location>
        <begin position="113"/>
        <end position="220"/>
    </location>
</feature>
<dbReference type="EMBL" id="CAWUFR010000048">
    <property type="protein sequence ID" value="CAK6961062.1"/>
    <property type="molecule type" value="Genomic_DNA"/>
</dbReference>
<dbReference type="Proteomes" id="UP001314229">
    <property type="component" value="Unassembled WGS sequence"/>
</dbReference>
<feature type="domain" description="C-type lectin" evidence="1">
    <location>
        <begin position="1"/>
        <end position="110"/>
    </location>
</feature>
<accession>A0AAV1NP08</accession>
<protein>
    <submittedName>
        <fullName evidence="2">Macrophage mannose receptor 1-like</fullName>
    </submittedName>
</protein>
<gene>
    <name evidence="2" type="ORF">FSCOSCO3_A014384</name>
</gene>
<dbReference type="SMART" id="SM00034">
    <property type="entry name" value="CLECT"/>
    <property type="match status" value="2"/>
</dbReference>
<organism evidence="2 3">
    <name type="scientific">Scomber scombrus</name>
    <name type="common">Atlantic mackerel</name>
    <name type="synonym">Scomber vernalis</name>
    <dbReference type="NCBI Taxonomy" id="13677"/>
    <lineage>
        <taxon>Eukaryota</taxon>
        <taxon>Metazoa</taxon>
        <taxon>Chordata</taxon>
        <taxon>Craniata</taxon>
        <taxon>Vertebrata</taxon>
        <taxon>Euteleostomi</taxon>
        <taxon>Actinopterygii</taxon>
        <taxon>Neopterygii</taxon>
        <taxon>Teleostei</taxon>
        <taxon>Neoteleostei</taxon>
        <taxon>Acanthomorphata</taxon>
        <taxon>Pelagiaria</taxon>
        <taxon>Scombriformes</taxon>
        <taxon>Scombridae</taxon>
        <taxon>Scomber</taxon>
    </lineage>
</organism>
<dbReference type="AlphaFoldDB" id="A0AAV1NP08"/>
<dbReference type="InterPro" id="IPR016187">
    <property type="entry name" value="CTDL_fold"/>
</dbReference>
<dbReference type="PANTHER" id="PTHR45784">
    <property type="entry name" value="C-TYPE LECTIN DOMAIN FAMILY 20 MEMBER A-RELATED"/>
    <property type="match status" value="1"/>
</dbReference>
<evidence type="ECO:0000259" key="1">
    <source>
        <dbReference type="PROSITE" id="PS50041"/>
    </source>
</evidence>
<dbReference type="SUPFAM" id="SSF56436">
    <property type="entry name" value="C-type lectin-like"/>
    <property type="match status" value="2"/>
</dbReference>
<comment type="caution">
    <text evidence="2">The sequence shown here is derived from an EMBL/GenBank/DDBJ whole genome shotgun (WGS) entry which is preliminary data.</text>
</comment>
<sequence length="292" mass="34175">MSWTEAQAYCRKRFTDLATIDNPTDNERLLKLAKQKNIKGNIWIGFYDDLKRWKWSMDDEEFYLNSSADFMPWLANQPNNKNGNQFCAMFRIHFELNDLPCHNTMHFICSDATSTQSYVLVEKELTWPNAQAYCRKHHKDLATIRNKEEYDKIKLALKKPAWIGLYREWAWSDKTQVTFVNWKTGEPNHGTSSENCGAFSPTSGKWLDKPCEEKGTVFCTKVTPKQTTLKIKIRSTADMNSKDVQQQISNQLQANMESARLTVFKIKWRNVQRYCENQEKKPDREVICTDAV</sequence>
<evidence type="ECO:0000313" key="2">
    <source>
        <dbReference type="EMBL" id="CAK6961062.1"/>
    </source>
</evidence>
<dbReference type="PANTHER" id="PTHR45784:SF3">
    <property type="entry name" value="C-TYPE LECTIN DOMAIN FAMILY 4 MEMBER K-LIKE-RELATED"/>
    <property type="match status" value="1"/>
</dbReference>
<dbReference type="Gene3D" id="3.10.100.10">
    <property type="entry name" value="Mannose-Binding Protein A, subunit A"/>
    <property type="match status" value="2"/>
</dbReference>
<keyword evidence="2" id="KW-0675">Receptor</keyword>
<evidence type="ECO:0000313" key="3">
    <source>
        <dbReference type="Proteomes" id="UP001314229"/>
    </source>
</evidence>
<keyword evidence="3" id="KW-1185">Reference proteome</keyword>
<reference evidence="2 3" key="1">
    <citation type="submission" date="2024-01" db="EMBL/GenBank/DDBJ databases">
        <authorList>
            <person name="Alioto T."/>
            <person name="Alioto T."/>
            <person name="Gomez Garrido J."/>
        </authorList>
    </citation>
    <scope>NUCLEOTIDE SEQUENCE [LARGE SCALE GENOMIC DNA]</scope>
</reference>
<dbReference type="PROSITE" id="PS50041">
    <property type="entry name" value="C_TYPE_LECTIN_2"/>
    <property type="match status" value="2"/>
</dbReference>
<name>A0AAV1NP08_SCOSC</name>